<reference evidence="12 14" key="3">
    <citation type="submission" date="2018-11" db="EMBL/GenBank/DDBJ databases">
        <authorList>
            <consortium name="Pathogen Informatics"/>
        </authorList>
    </citation>
    <scope>NUCLEOTIDE SEQUENCE [LARGE SCALE GENOMIC DNA]</scope>
    <source>
        <strain evidence="12 14">NCTC10327</strain>
    </source>
</reference>
<keyword evidence="6 7" id="KW-0119">Carbohydrate metabolism</keyword>
<dbReference type="EMBL" id="UYIO01000001">
    <property type="protein sequence ID" value="VDG76486.1"/>
    <property type="molecule type" value="Genomic_DNA"/>
</dbReference>
<name>A0A0K9EV40_9ACTO</name>
<feature type="active site" description="Proton acceptor" evidence="7">
    <location>
        <position position="257"/>
    </location>
</feature>
<protein>
    <recommendedName>
        <fullName evidence="7">Glucose-6-phosphate 1-dehydrogenase</fullName>
        <shortName evidence="7">G6PD</shortName>
        <ecNumber evidence="7">1.1.1.49</ecNumber>
    </recommendedName>
</protein>
<feature type="binding site" evidence="7">
    <location>
        <position position="195"/>
    </location>
    <ligand>
        <name>substrate</name>
    </ligand>
</feature>
<feature type="binding site" evidence="7">
    <location>
        <position position="165"/>
    </location>
    <ligand>
        <name>NADP(+)</name>
        <dbReference type="ChEBI" id="CHEBI:58349"/>
    </ligand>
</feature>
<evidence type="ECO:0000313" key="13">
    <source>
        <dbReference type="Proteomes" id="UP000182744"/>
    </source>
</evidence>
<evidence type="ECO:0000256" key="6">
    <source>
        <dbReference type="ARBA" id="ARBA00023277"/>
    </source>
</evidence>
<dbReference type="Proteomes" id="UP000269974">
    <property type="component" value="Unassembled WGS sequence"/>
</dbReference>
<keyword evidence="5 7" id="KW-0560">Oxidoreductase</keyword>
<evidence type="ECO:0000313" key="11">
    <source>
        <dbReference type="EMBL" id="SDE32041.1"/>
    </source>
</evidence>
<dbReference type="EC" id="1.1.1.49" evidence="7"/>
<keyword evidence="4 7" id="KW-0521">NADP</keyword>
<dbReference type="OrthoDB" id="9802739at2"/>
<feature type="binding site" evidence="7">
    <location>
        <position position="199"/>
    </location>
    <ligand>
        <name>substrate</name>
    </ligand>
</feature>
<evidence type="ECO:0000313" key="10">
    <source>
        <dbReference type="EMBL" id="MDY5153090.1"/>
    </source>
</evidence>
<keyword evidence="13" id="KW-1185">Reference proteome</keyword>
<comment type="caution">
    <text evidence="7">Lacks conserved residue(s) required for the propagation of feature annotation.</text>
</comment>
<evidence type="ECO:0000256" key="1">
    <source>
        <dbReference type="ARBA" id="ARBA00004937"/>
    </source>
</evidence>
<dbReference type="HAMAP" id="MF_00966">
    <property type="entry name" value="G6PD"/>
    <property type="match status" value="1"/>
</dbReference>
<dbReference type="GO" id="GO:0004345">
    <property type="term" value="F:glucose-6-phosphate dehydrogenase activity"/>
    <property type="evidence" value="ECO:0007669"/>
    <property type="project" value="UniProtKB-UniRule"/>
</dbReference>
<dbReference type="AlphaFoldDB" id="A0A0K9EV40"/>
<dbReference type="NCBIfam" id="TIGR00871">
    <property type="entry name" value="zwf"/>
    <property type="match status" value="1"/>
</dbReference>
<dbReference type="InterPro" id="IPR001282">
    <property type="entry name" value="G6P_DH"/>
</dbReference>
<dbReference type="PIRSF" id="PIRSF000110">
    <property type="entry name" value="G6PD"/>
    <property type="match status" value="1"/>
</dbReference>
<comment type="function">
    <text evidence="7">Catalyzes the oxidation of glucose 6-phosphate to 6-phosphogluconolactone.</text>
</comment>
<feature type="binding site" evidence="7">
    <location>
        <position position="233"/>
    </location>
    <ligand>
        <name>substrate</name>
    </ligand>
</feature>
<keyword evidence="3 7" id="KW-0313">Glucose metabolism</keyword>
<dbReference type="PRINTS" id="PR00079">
    <property type="entry name" value="G6PDHDRGNASE"/>
</dbReference>
<feature type="binding site" evidence="7">
    <location>
        <position position="61"/>
    </location>
    <ligand>
        <name>NADP(+)</name>
        <dbReference type="ChEBI" id="CHEBI:58349"/>
    </ligand>
</feature>
<feature type="binding site" evidence="7">
    <location>
        <position position="355"/>
    </location>
    <ligand>
        <name>substrate</name>
    </ligand>
</feature>
<dbReference type="EMBL" id="JAWNFU010000002">
    <property type="protein sequence ID" value="MDY5153090.1"/>
    <property type="molecule type" value="Genomic_DNA"/>
</dbReference>
<reference evidence="10" key="4">
    <citation type="submission" date="2023-10" db="EMBL/GenBank/DDBJ databases">
        <title>Whole Genome based description of the genera Actinobaculum and Actinotignum reveals a complex phylogenetic relationship within the species included in the genus Actinotignum.</title>
        <authorList>
            <person name="Jensen C.S."/>
            <person name="Dargis R."/>
            <person name="Kemp M."/>
            <person name="Christensen J.J."/>
        </authorList>
    </citation>
    <scope>NUCLEOTIDE SEQUENCE</scope>
    <source>
        <strain evidence="10">Actinobaculum_suis_CCUG19206T</strain>
    </source>
</reference>
<dbReference type="PROSITE" id="PS00069">
    <property type="entry name" value="G6P_DEHYDROGENASE"/>
    <property type="match status" value="1"/>
</dbReference>
<dbReference type="PANTHER" id="PTHR23429:SF0">
    <property type="entry name" value="GLUCOSE-6-PHOSPHATE 1-DEHYDROGENASE"/>
    <property type="match status" value="1"/>
</dbReference>
<evidence type="ECO:0000259" key="9">
    <source>
        <dbReference type="Pfam" id="PF02781"/>
    </source>
</evidence>
<dbReference type="InterPro" id="IPR022675">
    <property type="entry name" value="G6P_DH_C"/>
</dbReference>
<reference evidence="11" key="1">
    <citation type="submission" date="2016-10" db="EMBL/GenBank/DDBJ databases">
        <authorList>
            <person name="Varghese N."/>
            <person name="Submissions S."/>
        </authorList>
    </citation>
    <scope>NUCLEOTIDE SEQUENCE</scope>
    <source>
        <strain evidence="11">DSM 20639</strain>
    </source>
</reference>
<dbReference type="PANTHER" id="PTHR23429">
    <property type="entry name" value="GLUCOSE-6-PHOSPHATE 1-DEHYDROGENASE G6PD"/>
    <property type="match status" value="1"/>
</dbReference>
<dbReference type="SUPFAM" id="SSF55347">
    <property type="entry name" value="Glyceraldehyde-3-phosphate dehydrogenase-like, C-terminal domain"/>
    <property type="match status" value="1"/>
</dbReference>
<sequence>MSLNPLRALKDRRLQRIAGPCGIVLFGFTGDLARRKILPALYDLTNRGLLPPSFSIIGVVRREIDAHAEAEKAIRAGAKTPVTDTALAQLLNGLSTVQGQYDSPELYRAIGARMQELDETRGTSGNFAFYLSIPPKLFPVVTEGLAGAGLNRCENGNWRRVVIEKPFGHDAASARELNATVRAVFPEDSVFRIDHYLGKETVQNIMALRFANELYEPIWNSAHVDHVQITMAEDIGIGSRASYYDGIGATRDVIQNHLLQLLALTAMEEPVSSHADAVRAEKEKVLKATHLFGPVELNSVRAQYDAGWQGGEYVRSYKDEEGIPQDSQTDTYGAMALAIETRRWSGVPFYLRSGKRLGRRVSEIAVVFKRPPFLPFHDAAGLGQNTLVIRVQPNEGVTFKLGAKVPGSEMRLRDVTMDFAYGHAFTEYTPEAYERLILDVLLGEPPLFPQWTEVEESWRIVDQVEEYWASSPETLETYAPGTWGPAGADAMLARNGHTWRRP</sequence>
<organism evidence="12 14">
    <name type="scientific">Actinobaculum suis</name>
    <dbReference type="NCBI Taxonomy" id="1657"/>
    <lineage>
        <taxon>Bacteria</taxon>
        <taxon>Bacillati</taxon>
        <taxon>Actinomycetota</taxon>
        <taxon>Actinomycetes</taxon>
        <taxon>Actinomycetales</taxon>
        <taxon>Actinomycetaceae</taxon>
        <taxon>Actinobaculum</taxon>
    </lineage>
</organism>
<dbReference type="STRING" id="1657.ACU20_07820"/>
<evidence type="ECO:0000313" key="12">
    <source>
        <dbReference type="EMBL" id="VDG76486.1"/>
    </source>
</evidence>
<dbReference type="EMBL" id="FNAU01000006">
    <property type="protein sequence ID" value="SDE32041.1"/>
    <property type="molecule type" value="Genomic_DNA"/>
</dbReference>
<evidence type="ECO:0000256" key="4">
    <source>
        <dbReference type="ARBA" id="ARBA00022857"/>
    </source>
</evidence>
<dbReference type="RefSeq" id="WP_049619101.1">
    <property type="nucleotide sequence ID" value="NZ_FNAU01000006.1"/>
</dbReference>
<comment type="catalytic activity">
    <reaction evidence="7">
        <text>D-glucose 6-phosphate + NADP(+) = 6-phospho-D-glucono-1,5-lactone + NADPH + H(+)</text>
        <dbReference type="Rhea" id="RHEA:15841"/>
        <dbReference type="ChEBI" id="CHEBI:15378"/>
        <dbReference type="ChEBI" id="CHEBI:57783"/>
        <dbReference type="ChEBI" id="CHEBI:57955"/>
        <dbReference type="ChEBI" id="CHEBI:58349"/>
        <dbReference type="ChEBI" id="CHEBI:61548"/>
        <dbReference type="EC" id="1.1.1.49"/>
    </reaction>
</comment>
<dbReference type="InterPro" id="IPR036291">
    <property type="entry name" value="NAD(P)-bd_dom_sf"/>
</dbReference>
<dbReference type="Pfam" id="PF02781">
    <property type="entry name" value="G6PD_C"/>
    <property type="match status" value="1"/>
</dbReference>
<dbReference type="GO" id="GO:0005829">
    <property type="term" value="C:cytosol"/>
    <property type="evidence" value="ECO:0007669"/>
    <property type="project" value="TreeGrafter"/>
</dbReference>
<feature type="domain" description="Glucose-6-phosphate dehydrogenase C-terminal" evidence="9">
    <location>
        <begin position="206"/>
        <end position="500"/>
    </location>
</feature>
<gene>
    <name evidence="7 12" type="primary">zwf</name>
    <name evidence="12" type="ORF">NCTC10327_01123</name>
    <name evidence="10" type="ORF">R6G71_03370</name>
    <name evidence="11" type="ORF">SAMN05421878_10634</name>
</gene>
<evidence type="ECO:0000256" key="7">
    <source>
        <dbReference type="HAMAP-Rule" id="MF_00966"/>
    </source>
</evidence>
<dbReference type="PATRIC" id="fig|1657.3.peg.273"/>
<evidence type="ECO:0000259" key="8">
    <source>
        <dbReference type="Pfam" id="PF00479"/>
    </source>
</evidence>
<dbReference type="Pfam" id="PF00479">
    <property type="entry name" value="G6PD_N"/>
    <property type="match status" value="1"/>
</dbReference>
<feature type="binding site" evidence="7">
    <location>
        <position position="252"/>
    </location>
    <ligand>
        <name>substrate</name>
    </ligand>
</feature>
<feature type="domain" description="Glucose-6-phosphate dehydrogenase NAD-binding" evidence="8">
    <location>
        <begin position="24"/>
        <end position="204"/>
    </location>
</feature>
<dbReference type="Proteomes" id="UP001273799">
    <property type="component" value="Unassembled WGS sequence"/>
</dbReference>
<dbReference type="SUPFAM" id="SSF51735">
    <property type="entry name" value="NAD(P)-binding Rossmann-fold domains"/>
    <property type="match status" value="1"/>
</dbReference>
<dbReference type="InterPro" id="IPR019796">
    <property type="entry name" value="G6P_DH_AS"/>
</dbReference>
<accession>A0A0K9EV40</accession>
<evidence type="ECO:0000256" key="3">
    <source>
        <dbReference type="ARBA" id="ARBA00022526"/>
    </source>
</evidence>
<dbReference type="GO" id="GO:0050661">
    <property type="term" value="F:NADP binding"/>
    <property type="evidence" value="ECO:0007669"/>
    <property type="project" value="UniProtKB-UniRule"/>
</dbReference>
<dbReference type="InterPro" id="IPR022674">
    <property type="entry name" value="G6P_DH_NAD-bd"/>
</dbReference>
<dbReference type="Proteomes" id="UP000182744">
    <property type="component" value="Unassembled WGS sequence"/>
</dbReference>
<dbReference type="Gene3D" id="3.40.50.720">
    <property type="entry name" value="NAD(P)-binding Rossmann-like Domain"/>
    <property type="match status" value="1"/>
</dbReference>
<comment type="pathway">
    <text evidence="1 7">Carbohydrate degradation; pentose phosphate pathway; D-ribulose 5-phosphate from D-glucose 6-phosphate (oxidative stage): step 1/3.</text>
</comment>
<dbReference type="GO" id="GO:0006006">
    <property type="term" value="P:glucose metabolic process"/>
    <property type="evidence" value="ECO:0007669"/>
    <property type="project" value="UniProtKB-KW"/>
</dbReference>
<proteinExistence type="inferred from homology"/>
<dbReference type="GO" id="GO:0009051">
    <property type="term" value="P:pentose-phosphate shunt, oxidative branch"/>
    <property type="evidence" value="ECO:0007669"/>
    <property type="project" value="TreeGrafter"/>
</dbReference>
<evidence type="ECO:0000256" key="5">
    <source>
        <dbReference type="ARBA" id="ARBA00023002"/>
    </source>
</evidence>
<reference evidence="13" key="2">
    <citation type="submission" date="2016-10" db="EMBL/GenBank/DDBJ databases">
        <authorList>
            <person name="Varghese N."/>
        </authorList>
    </citation>
    <scope>NUCLEOTIDE SEQUENCE [LARGE SCALE GENOMIC DNA]</scope>
    <source>
        <strain evidence="13">DSM 20639</strain>
    </source>
</reference>
<dbReference type="UniPathway" id="UPA00115">
    <property type="reaction ID" value="UER00408"/>
</dbReference>
<evidence type="ECO:0000313" key="14">
    <source>
        <dbReference type="Proteomes" id="UP000269974"/>
    </source>
</evidence>
<comment type="similarity">
    <text evidence="2 7">Belongs to the glucose-6-phosphate dehydrogenase family.</text>
</comment>
<evidence type="ECO:0000256" key="2">
    <source>
        <dbReference type="ARBA" id="ARBA00009975"/>
    </source>
</evidence>
<dbReference type="Gene3D" id="3.30.360.10">
    <property type="entry name" value="Dihydrodipicolinate Reductase, domain 2"/>
    <property type="match status" value="1"/>
</dbReference>